<evidence type="ECO:0000313" key="2">
    <source>
        <dbReference type="Proteomes" id="UP001260980"/>
    </source>
</evidence>
<keyword evidence="2" id="KW-1185">Reference proteome</keyword>
<proteinExistence type="predicted"/>
<dbReference type="EMBL" id="JAWCUD010000007">
    <property type="protein sequence ID" value="MDU0203450.1"/>
    <property type="molecule type" value="Genomic_DNA"/>
</dbReference>
<accession>A0ABU3RGS4</accession>
<name>A0ABU3RGS4_9BACL</name>
<reference evidence="1 2" key="1">
    <citation type="submission" date="2023-10" db="EMBL/GenBank/DDBJ databases">
        <title>Paenibacillus strain PFR10 Genome sequencing and assembly.</title>
        <authorList>
            <person name="Kim I."/>
        </authorList>
    </citation>
    <scope>NUCLEOTIDE SEQUENCE [LARGE SCALE GENOMIC DNA]</scope>
    <source>
        <strain evidence="1 2">PFR10</strain>
    </source>
</reference>
<sequence>MNAWQARDEKLYYVQEVWCETGVSKRVTVFPTVNNCKLVRNWGTCRNLLHLLQDLSGLGLDGIYLMYRIHQLGTGTDELGKAHC</sequence>
<protein>
    <recommendedName>
        <fullName evidence="3">Glycosyl hydrolase family 13 catalytic domain-containing protein</fullName>
    </recommendedName>
</protein>
<dbReference type="Proteomes" id="UP001260980">
    <property type="component" value="Unassembled WGS sequence"/>
</dbReference>
<organism evidence="1 2">
    <name type="scientific">Paenibacillus violae</name>
    <dbReference type="NCBI Taxonomy" id="3077234"/>
    <lineage>
        <taxon>Bacteria</taxon>
        <taxon>Bacillati</taxon>
        <taxon>Bacillota</taxon>
        <taxon>Bacilli</taxon>
        <taxon>Bacillales</taxon>
        <taxon>Paenibacillaceae</taxon>
        <taxon>Paenibacillus</taxon>
    </lineage>
</organism>
<evidence type="ECO:0008006" key="3">
    <source>
        <dbReference type="Google" id="ProtNLM"/>
    </source>
</evidence>
<comment type="caution">
    <text evidence="1">The sequence shown here is derived from an EMBL/GenBank/DDBJ whole genome shotgun (WGS) entry which is preliminary data.</text>
</comment>
<evidence type="ECO:0000313" key="1">
    <source>
        <dbReference type="EMBL" id="MDU0203450.1"/>
    </source>
</evidence>
<gene>
    <name evidence="1" type="ORF">RQP52_20410</name>
</gene>